<protein>
    <submittedName>
        <fullName evidence="1">Uncharacterized protein</fullName>
    </submittedName>
</protein>
<gene>
    <name evidence="1" type="ORF">BDP27DRAFT_1361545</name>
</gene>
<evidence type="ECO:0000313" key="1">
    <source>
        <dbReference type="EMBL" id="KAF9071889.1"/>
    </source>
</evidence>
<sequence length="248" mass="26968">MPVDFGALRRRGTGWGSRRTGVISSVADRAVISSEIPLKSRRACQCKINTQNHAWTAERTGELTETGFAAHVPLDSRHPRRVAAANVKRIFGLRREISVLSSTWNLTSKTREALDIGSSLSTVVKLFAAVQHYGSTSFMFGYRNCTACSLNFRGDVRRDKLGQATLGYCDNTPSADSHLLFKQKYIGHALPREKTGPGEIKNRFPDKVKAHRWILGGMGVGSESVGRACSPSLGASSLGYLGVDLVTG</sequence>
<dbReference type="EMBL" id="JADNRY010000029">
    <property type="protein sequence ID" value="KAF9071889.1"/>
    <property type="molecule type" value="Genomic_DNA"/>
</dbReference>
<accession>A0A9P5PZ24</accession>
<dbReference type="Proteomes" id="UP000772434">
    <property type="component" value="Unassembled WGS sequence"/>
</dbReference>
<proteinExistence type="predicted"/>
<comment type="caution">
    <text evidence="1">The sequence shown here is derived from an EMBL/GenBank/DDBJ whole genome shotgun (WGS) entry which is preliminary data.</text>
</comment>
<organism evidence="1 2">
    <name type="scientific">Rhodocollybia butyracea</name>
    <dbReference type="NCBI Taxonomy" id="206335"/>
    <lineage>
        <taxon>Eukaryota</taxon>
        <taxon>Fungi</taxon>
        <taxon>Dikarya</taxon>
        <taxon>Basidiomycota</taxon>
        <taxon>Agaricomycotina</taxon>
        <taxon>Agaricomycetes</taxon>
        <taxon>Agaricomycetidae</taxon>
        <taxon>Agaricales</taxon>
        <taxon>Marasmiineae</taxon>
        <taxon>Omphalotaceae</taxon>
        <taxon>Rhodocollybia</taxon>
    </lineage>
</organism>
<name>A0A9P5PZ24_9AGAR</name>
<keyword evidence="2" id="KW-1185">Reference proteome</keyword>
<reference evidence="1" key="1">
    <citation type="submission" date="2020-11" db="EMBL/GenBank/DDBJ databases">
        <authorList>
            <consortium name="DOE Joint Genome Institute"/>
            <person name="Ahrendt S."/>
            <person name="Riley R."/>
            <person name="Andreopoulos W."/>
            <person name="Labutti K."/>
            <person name="Pangilinan J."/>
            <person name="Ruiz-Duenas F.J."/>
            <person name="Barrasa J.M."/>
            <person name="Sanchez-Garcia M."/>
            <person name="Camarero S."/>
            <person name="Miyauchi S."/>
            <person name="Serrano A."/>
            <person name="Linde D."/>
            <person name="Babiker R."/>
            <person name="Drula E."/>
            <person name="Ayuso-Fernandez I."/>
            <person name="Pacheco R."/>
            <person name="Padilla G."/>
            <person name="Ferreira P."/>
            <person name="Barriuso J."/>
            <person name="Kellner H."/>
            <person name="Castanera R."/>
            <person name="Alfaro M."/>
            <person name="Ramirez L."/>
            <person name="Pisabarro A.G."/>
            <person name="Kuo A."/>
            <person name="Tritt A."/>
            <person name="Lipzen A."/>
            <person name="He G."/>
            <person name="Yan M."/>
            <person name="Ng V."/>
            <person name="Cullen D."/>
            <person name="Martin F."/>
            <person name="Rosso M.-N."/>
            <person name="Henrissat B."/>
            <person name="Hibbett D."/>
            <person name="Martinez A.T."/>
            <person name="Grigoriev I.V."/>
        </authorList>
    </citation>
    <scope>NUCLEOTIDE SEQUENCE</scope>
    <source>
        <strain evidence="1">AH 40177</strain>
    </source>
</reference>
<evidence type="ECO:0000313" key="2">
    <source>
        <dbReference type="Proteomes" id="UP000772434"/>
    </source>
</evidence>
<dbReference type="AlphaFoldDB" id="A0A9P5PZ24"/>